<dbReference type="AlphaFoldDB" id="A0A061DDZ1"/>
<evidence type="ECO:0000256" key="2">
    <source>
        <dbReference type="SAM" id="SignalP"/>
    </source>
</evidence>
<gene>
    <name evidence="3" type="ORF">BBBOND_0402870</name>
</gene>
<dbReference type="OrthoDB" id="366787at2759"/>
<proteinExistence type="predicted"/>
<evidence type="ECO:0000313" key="4">
    <source>
        <dbReference type="Proteomes" id="UP000033188"/>
    </source>
</evidence>
<keyword evidence="2" id="KW-0732">Signal</keyword>
<name>A0A061DDZ1_BABBI</name>
<feature type="signal peptide" evidence="2">
    <location>
        <begin position="1"/>
        <end position="28"/>
    </location>
</feature>
<dbReference type="EMBL" id="LK391710">
    <property type="protein sequence ID" value="CDR97799.1"/>
    <property type="molecule type" value="Genomic_DNA"/>
</dbReference>
<feature type="chain" id="PRO_5001600305" evidence="2">
    <location>
        <begin position="29"/>
        <end position="376"/>
    </location>
</feature>
<dbReference type="GeneID" id="24566340"/>
<evidence type="ECO:0000256" key="1">
    <source>
        <dbReference type="SAM" id="MobiDB-lite"/>
    </source>
</evidence>
<protein>
    <submittedName>
        <fullName evidence="3">Uncharacterized protein</fullName>
    </submittedName>
</protein>
<dbReference type="Proteomes" id="UP000033188">
    <property type="component" value="Chromosome 4"/>
</dbReference>
<reference evidence="4" key="1">
    <citation type="journal article" date="2014" name="Nucleic Acids Res.">
        <title>The evolutionary dynamics of variant antigen genes in Babesia reveal a history of genomic innovation underlying host-parasite interaction.</title>
        <authorList>
            <person name="Jackson A.P."/>
            <person name="Otto T.D."/>
            <person name="Darby A."/>
            <person name="Ramaprasad A."/>
            <person name="Xia D."/>
            <person name="Echaide I.E."/>
            <person name="Farber M."/>
            <person name="Gahlot S."/>
            <person name="Gamble J."/>
            <person name="Gupta D."/>
            <person name="Gupta Y."/>
            <person name="Jackson L."/>
            <person name="Malandrin L."/>
            <person name="Malas T.B."/>
            <person name="Moussa E."/>
            <person name="Nair M."/>
            <person name="Reid A.J."/>
            <person name="Sanders M."/>
            <person name="Sharma J."/>
            <person name="Tracey A."/>
            <person name="Quail M.A."/>
            <person name="Weir W."/>
            <person name="Wastling J.M."/>
            <person name="Hall N."/>
            <person name="Willadsen P."/>
            <person name="Lingelbach K."/>
            <person name="Shiels B."/>
            <person name="Tait A."/>
            <person name="Berriman M."/>
            <person name="Allred D.R."/>
            <person name="Pain A."/>
        </authorList>
    </citation>
    <scope>NUCLEOTIDE SEQUENCE [LARGE SCALE GENOMIC DNA]</scope>
    <source>
        <strain evidence="4">Bond</strain>
    </source>
</reference>
<dbReference type="VEuPathDB" id="PiroplasmaDB:BBBOND_0402870"/>
<feature type="region of interest" description="Disordered" evidence="1">
    <location>
        <begin position="267"/>
        <end position="323"/>
    </location>
</feature>
<dbReference type="RefSeq" id="XP_012769985.1">
    <property type="nucleotide sequence ID" value="XM_012914531.1"/>
</dbReference>
<evidence type="ECO:0000313" key="3">
    <source>
        <dbReference type="EMBL" id="CDR97799.1"/>
    </source>
</evidence>
<keyword evidence="4" id="KW-1185">Reference proteome</keyword>
<sequence>MAKSTLITGWKRIVLVVLVLTFANGTTAQINVKRFRHTLNDDLRIYVNGQRTLYSEIQFEKEPTKHYMFALKYEHLKKTTQFLRDVFTHYQGLHPFKPYLGMIVEFYERKLAEANGSSFFELKPNELCAEVAGSLTGITDTVVELSPLYHLNRPDVIDAISCFRSAPVKAQEDIMDFWMLLYQSLYTKCSETLQNFDMENTVNGFQVESGVTTPASLRGVGDAIGYDEPAFVDLIEHESDEAPWLREDEAGASPCIAGSLGAWKPETDRSLEASDASGEMAGSSNDDRGCDNISGACDSRTEHHDFDSSSDSYFKPEKPEEDEDPLWDEYFASFLMRLKNRSDQSGGDACRLLGERCRHVWNVPLSTAIHNYSYYH</sequence>
<dbReference type="KEGG" id="bbig:BBBOND_0402870"/>
<accession>A0A061DDZ1</accession>
<organism evidence="3 4">
    <name type="scientific">Babesia bigemina</name>
    <dbReference type="NCBI Taxonomy" id="5866"/>
    <lineage>
        <taxon>Eukaryota</taxon>
        <taxon>Sar</taxon>
        <taxon>Alveolata</taxon>
        <taxon>Apicomplexa</taxon>
        <taxon>Aconoidasida</taxon>
        <taxon>Piroplasmida</taxon>
        <taxon>Babesiidae</taxon>
        <taxon>Babesia</taxon>
    </lineage>
</organism>